<evidence type="ECO:0000256" key="1">
    <source>
        <dbReference type="SAM" id="MobiDB-lite"/>
    </source>
</evidence>
<dbReference type="EMBL" id="VSWD01000007">
    <property type="protein sequence ID" value="KAK3098787.1"/>
    <property type="molecule type" value="Genomic_DNA"/>
</dbReference>
<comment type="caution">
    <text evidence="2">The sequence shown here is derived from an EMBL/GenBank/DDBJ whole genome shotgun (WGS) entry which is preliminary data.</text>
</comment>
<proteinExistence type="predicted"/>
<feature type="compositionally biased region" description="Basic residues" evidence="1">
    <location>
        <begin position="64"/>
        <end position="78"/>
    </location>
</feature>
<feature type="compositionally biased region" description="Basic and acidic residues" evidence="1">
    <location>
        <begin position="79"/>
        <end position="89"/>
    </location>
</feature>
<evidence type="ECO:0000313" key="2">
    <source>
        <dbReference type="EMBL" id="KAK3098787.1"/>
    </source>
</evidence>
<name>A0AA89C2N2_PINIB</name>
<feature type="region of interest" description="Disordered" evidence="1">
    <location>
        <begin position="64"/>
        <end position="96"/>
    </location>
</feature>
<dbReference type="AlphaFoldDB" id="A0AA89C2N2"/>
<sequence>MDAESSEKEFSNFLFLEKVEKNLECLSLLDLAMRPIIYAKFSSYFSTSFDEVINCTSCRESRKPQRAIRGSKSKIRHARMSERMSESEAHAQTPLTDMTIEVTEIPQFAEVMVHATESQQTTR</sequence>
<organism evidence="2 3">
    <name type="scientific">Pinctada imbricata</name>
    <name type="common">Atlantic pearl-oyster</name>
    <name type="synonym">Pinctada martensii</name>
    <dbReference type="NCBI Taxonomy" id="66713"/>
    <lineage>
        <taxon>Eukaryota</taxon>
        <taxon>Metazoa</taxon>
        <taxon>Spiralia</taxon>
        <taxon>Lophotrochozoa</taxon>
        <taxon>Mollusca</taxon>
        <taxon>Bivalvia</taxon>
        <taxon>Autobranchia</taxon>
        <taxon>Pteriomorphia</taxon>
        <taxon>Pterioida</taxon>
        <taxon>Pterioidea</taxon>
        <taxon>Pteriidae</taxon>
        <taxon>Pinctada</taxon>
    </lineage>
</organism>
<evidence type="ECO:0000313" key="3">
    <source>
        <dbReference type="Proteomes" id="UP001186944"/>
    </source>
</evidence>
<dbReference type="Proteomes" id="UP001186944">
    <property type="component" value="Unassembled WGS sequence"/>
</dbReference>
<reference evidence="2" key="1">
    <citation type="submission" date="2019-08" db="EMBL/GenBank/DDBJ databases">
        <title>The improved chromosome-level genome for the pearl oyster Pinctada fucata martensii using PacBio sequencing and Hi-C.</title>
        <authorList>
            <person name="Zheng Z."/>
        </authorList>
    </citation>
    <scope>NUCLEOTIDE SEQUENCE</scope>
    <source>
        <strain evidence="2">ZZ-2019</strain>
        <tissue evidence="2">Adductor muscle</tissue>
    </source>
</reference>
<accession>A0AA89C2N2</accession>
<gene>
    <name evidence="2" type="ORF">FSP39_023102</name>
</gene>
<protein>
    <submittedName>
        <fullName evidence="2">Uncharacterized protein</fullName>
    </submittedName>
</protein>
<keyword evidence="3" id="KW-1185">Reference proteome</keyword>